<gene>
    <name evidence="1" type="ORF">HPBE_LOCUS17398</name>
</gene>
<sequence>MDFRCSRYCSRCIEVYREQSKIIGILERSEERRCVIVGPTTDTATPKKNWCRVEWKSLAQATRNGVKLLAVEHSRGDKAYEGNKMDLNEARELTKAEAALAKKNLVSVVPLMKSGTEPSHGSSAQGSSAISRRSASEIYPKGLINNYLLWRAKALCEGGPEIPSFEEEISRSTRTRKYFKDKKAFLQQGEKFFRSGTVLNRYRCQCYPEFICIH</sequence>
<keyword evidence="2" id="KW-1185">Reference proteome</keyword>
<proteinExistence type="predicted"/>
<name>A0A183G6Q6_HELPZ</name>
<dbReference type="Proteomes" id="UP000050761">
    <property type="component" value="Unassembled WGS sequence"/>
</dbReference>
<evidence type="ECO:0000313" key="1">
    <source>
        <dbReference type="EMBL" id="VDP08776.1"/>
    </source>
</evidence>
<protein>
    <submittedName>
        <fullName evidence="3">DUF1738 domain-containing protein</fullName>
    </submittedName>
</protein>
<evidence type="ECO:0000313" key="2">
    <source>
        <dbReference type="Proteomes" id="UP000050761"/>
    </source>
</evidence>
<accession>A0A3P8ENQ4</accession>
<dbReference type="EMBL" id="UZAH01029992">
    <property type="protein sequence ID" value="VDP08776.1"/>
    <property type="molecule type" value="Genomic_DNA"/>
</dbReference>
<organism evidence="2 3">
    <name type="scientific">Heligmosomoides polygyrus</name>
    <name type="common">Parasitic roundworm</name>
    <dbReference type="NCBI Taxonomy" id="6339"/>
    <lineage>
        <taxon>Eukaryota</taxon>
        <taxon>Metazoa</taxon>
        <taxon>Ecdysozoa</taxon>
        <taxon>Nematoda</taxon>
        <taxon>Chromadorea</taxon>
        <taxon>Rhabditida</taxon>
        <taxon>Rhabditina</taxon>
        <taxon>Rhabditomorpha</taxon>
        <taxon>Strongyloidea</taxon>
        <taxon>Heligmosomidae</taxon>
        <taxon>Heligmosomoides</taxon>
    </lineage>
</organism>
<dbReference type="WBParaSite" id="HPBE_0001739901-mRNA-1">
    <property type="protein sequence ID" value="HPBE_0001739901-mRNA-1"/>
    <property type="gene ID" value="HPBE_0001739901"/>
</dbReference>
<reference evidence="3" key="2">
    <citation type="submission" date="2019-09" db="UniProtKB">
        <authorList>
            <consortium name="WormBaseParasite"/>
        </authorList>
    </citation>
    <scope>IDENTIFICATION</scope>
</reference>
<reference evidence="1 2" key="1">
    <citation type="submission" date="2018-11" db="EMBL/GenBank/DDBJ databases">
        <authorList>
            <consortium name="Pathogen Informatics"/>
        </authorList>
    </citation>
    <scope>NUCLEOTIDE SEQUENCE [LARGE SCALE GENOMIC DNA]</scope>
</reference>
<accession>A0A183G6Q6</accession>
<dbReference type="AlphaFoldDB" id="A0A183G6Q6"/>
<evidence type="ECO:0000313" key="3">
    <source>
        <dbReference type="WBParaSite" id="HPBE_0001739901-mRNA-1"/>
    </source>
</evidence>